<organism evidence="2 3">
    <name type="scientific">Athelia psychrophila</name>
    <dbReference type="NCBI Taxonomy" id="1759441"/>
    <lineage>
        <taxon>Eukaryota</taxon>
        <taxon>Fungi</taxon>
        <taxon>Dikarya</taxon>
        <taxon>Basidiomycota</taxon>
        <taxon>Agaricomycotina</taxon>
        <taxon>Agaricomycetes</taxon>
        <taxon>Agaricomycetidae</taxon>
        <taxon>Atheliales</taxon>
        <taxon>Atheliaceae</taxon>
        <taxon>Athelia</taxon>
    </lineage>
</organism>
<evidence type="ECO:0000256" key="1">
    <source>
        <dbReference type="SAM" id="SignalP"/>
    </source>
</evidence>
<protein>
    <recommendedName>
        <fullName evidence="4">Secreted protein</fullName>
    </recommendedName>
</protein>
<keyword evidence="3" id="KW-1185">Reference proteome</keyword>
<evidence type="ECO:0008006" key="4">
    <source>
        <dbReference type="Google" id="ProtNLM"/>
    </source>
</evidence>
<proteinExistence type="predicted"/>
<dbReference type="AlphaFoldDB" id="A0A167TWM3"/>
<feature type="chain" id="PRO_5007892717" description="Secreted protein" evidence="1">
    <location>
        <begin position="20"/>
        <end position="94"/>
    </location>
</feature>
<sequence length="94" mass="10758">MRLQTATIWLLTALTSCSLFNNYPGPTYIFESQSHDRLLQERDLGDGNLHHSCCVSPRFITYSPWMSRKQPLGHSMEWFRPVLAPSLHPQAACP</sequence>
<reference evidence="2 3" key="1">
    <citation type="journal article" date="2016" name="Mol. Biol. Evol.">
        <title>Comparative Genomics of Early-Diverging Mushroom-Forming Fungi Provides Insights into the Origins of Lignocellulose Decay Capabilities.</title>
        <authorList>
            <person name="Nagy L.G."/>
            <person name="Riley R."/>
            <person name="Tritt A."/>
            <person name="Adam C."/>
            <person name="Daum C."/>
            <person name="Floudas D."/>
            <person name="Sun H."/>
            <person name="Yadav J.S."/>
            <person name="Pangilinan J."/>
            <person name="Larsson K.H."/>
            <person name="Matsuura K."/>
            <person name="Barry K."/>
            <person name="Labutti K."/>
            <person name="Kuo R."/>
            <person name="Ohm R.A."/>
            <person name="Bhattacharya S.S."/>
            <person name="Shirouzu T."/>
            <person name="Yoshinaga Y."/>
            <person name="Martin F.M."/>
            <person name="Grigoriev I.V."/>
            <person name="Hibbett D.S."/>
        </authorList>
    </citation>
    <scope>NUCLEOTIDE SEQUENCE [LARGE SCALE GENOMIC DNA]</scope>
    <source>
        <strain evidence="2 3">CBS 109695</strain>
    </source>
</reference>
<dbReference type="EMBL" id="KV418090">
    <property type="protein sequence ID" value="KZP03361.1"/>
    <property type="molecule type" value="Genomic_DNA"/>
</dbReference>
<name>A0A167TWM3_9AGAM</name>
<feature type="signal peptide" evidence="1">
    <location>
        <begin position="1"/>
        <end position="19"/>
    </location>
</feature>
<dbReference type="PROSITE" id="PS51257">
    <property type="entry name" value="PROKAR_LIPOPROTEIN"/>
    <property type="match status" value="1"/>
</dbReference>
<gene>
    <name evidence="2" type="ORF">FIBSPDRAFT_941568</name>
</gene>
<evidence type="ECO:0000313" key="3">
    <source>
        <dbReference type="Proteomes" id="UP000076532"/>
    </source>
</evidence>
<evidence type="ECO:0000313" key="2">
    <source>
        <dbReference type="EMBL" id="KZP03361.1"/>
    </source>
</evidence>
<keyword evidence="1" id="KW-0732">Signal</keyword>
<dbReference type="Proteomes" id="UP000076532">
    <property type="component" value="Unassembled WGS sequence"/>
</dbReference>
<accession>A0A167TWM3</accession>